<name>A0ABV1DXP0_9FIRM</name>
<protein>
    <submittedName>
        <fullName evidence="2">Amidase domain-containing protein</fullName>
    </submittedName>
</protein>
<dbReference type="Proteomes" id="UP001489509">
    <property type="component" value="Unassembled WGS sequence"/>
</dbReference>
<keyword evidence="3" id="KW-1185">Reference proteome</keyword>
<organism evidence="2 3">
    <name type="scientific">Solibaculum intestinale</name>
    <dbReference type="NCBI Taxonomy" id="3133165"/>
    <lineage>
        <taxon>Bacteria</taxon>
        <taxon>Bacillati</taxon>
        <taxon>Bacillota</taxon>
        <taxon>Clostridia</taxon>
        <taxon>Eubacteriales</taxon>
        <taxon>Oscillospiraceae</taxon>
        <taxon>Solibaculum</taxon>
    </lineage>
</organism>
<dbReference type="Pfam" id="PF12671">
    <property type="entry name" value="Amidase_6"/>
    <property type="match status" value="1"/>
</dbReference>
<accession>A0ABV1DXP0</accession>
<dbReference type="PANTHER" id="PTHR40032:SF1">
    <property type="entry name" value="EXPORTED PROTEIN"/>
    <property type="match status" value="1"/>
</dbReference>
<evidence type="ECO:0000313" key="3">
    <source>
        <dbReference type="Proteomes" id="UP001489509"/>
    </source>
</evidence>
<reference evidence="2 3" key="1">
    <citation type="submission" date="2024-03" db="EMBL/GenBank/DDBJ databases">
        <title>Human intestinal bacterial collection.</title>
        <authorList>
            <person name="Pauvert C."/>
            <person name="Hitch T.C.A."/>
            <person name="Clavel T."/>
        </authorList>
    </citation>
    <scope>NUCLEOTIDE SEQUENCE [LARGE SCALE GENOMIC DNA]</scope>
    <source>
        <strain evidence="2 3">CLA-JM-H44</strain>
    </source>
</reference>
<evidence type="ECO:0000313" key="2">
    <source>
        <dbReference type="EMBL" id="MEQ2439810.1"/>
    </source>
</evidence>
<dbReference type="EMBL" id="JBBMFD010000003">
    <property type="protein sequence ID" value="MEQ2439810.1"/>
    <property type="molecule type" value="Genomic_DNA"/>
</dbReference>
<proteinExistence type="predicted"/>
<evidence type="ECO:0000259" key="1">
    <source>
        <dbReference type="Pfam" id="PF12671"/>
    </source>
</evidence>
<dbReference type="RefSeq" id="WP_349218076.1">
    <property type="nucleotide sequence ID" value="NZ_JBBMFD010000003.1"/>
</dbReference>
<feature type="domain" description="Putative amidase" evidence="1">
    <location>
        <begin position="8"/>
        <end position="154"/>
    </location>
</feature>
<dbReference type="PANTHER" id="PTHR40032">
    <property type="entry name" value="EXPORTED PROTEIN-RELATED"/>
    <property type="match status" value="1"/>
</dbReference>
<dbReference type="InterPro" id="IPR024301">
    <property type="entry name" value="Amidase_6"/>
</dbReference>
<comment type="caution">
    <text evidence="2">The sequence shown here is derived from an EMBL/GenBank/DDBJ whole genome shotgun (WGS) entry which is preliminary data.</text>
</comment>
<sequence>MALQELPYSRSKAVAYAHRWAYFRNPDYCVCRGAGGDSTNFASQCVYAGSDVMNYSSAYGWFYISPSDRSASWAGATGLYHFLVSNDGAGPYGYSTDRQGVLAGDLVQLAFEGRDFVHTLFIVMIRGKPTLDHILLAAHTGDADCRPLSSYSFTAVRFVHIEAVRRLMPV</sequence>
<gene>
    <name evidence="2" type="ORF">WMO26_03100</name>
</gene>